<reference evidence="1 2" key="1">
    <citation type="journal article" date="2014" name="Genome Biol. Evol.">
        <title>The genome of the myxosporean Thelohanellus kitauei shows adaptations to nutrient acquisition within its fish host.</title>
        <authorList>
            <person name="Yang Y."/>
            <person name="Xiong J."/>
            <person name="Zhou Z."/>
            <person name="Huo F."/>
            <person name="Miao W."/>
            <person name="Ran C."/>
            <person name="Liu Y."/>
            <person name="Zhang J."/>
            <person name="Feng J."/>
            <person name="Wang M."/>
            <person name="Wang M."/>
            <person name="Wang L."/>
            <person name="Yao B."/>
        </authorList>
    </citation>
    <scope>NUCLEOTIDE SEQUENCE [LARGE SCALE GENOMIC DNA]</scope>
    <source>
        <strain evidence="1">Wuqing</strain>
    </source>
</reference>
<name>A0A0C2MPF5_THEKT</name>
<keyword evidence="2" id="KW-1185">Reference proteome</keyword>
<evidence type="ECO:0000313" key="1">
    <source>
        <dbReference type="EMBL" id="KII66230.1"/>
    </source>
</evidence>
<dbReference type="EMBL" id="JWZT01003593">
    <property type="protein sequence ID" value="KII66230.1"/>
    <property type="molecule type" value="Genomic_DNA"/>
</dbReference>
<dbReference type="Proteomes" id="UP000031668">
    <property type="component" value="Unassembled WGS sequence"/>
</dbReference>
<gene>
    <name evidence="1" type="ORF">RF11_14752</name>
</gene>
<organism evidence="1 2">
    <name type="scientific">Thelohanellus kitauei</name>
    <name type="common">Myxosporean</name>
    <dbReference type="NCBI Taxonomy" id="669202"/>
    <lineage>
        <taxon>Eukaryota</taxon>
        <taxon>Metazoa</taxon>
        <taxon>Cnidaria</taxon>
        <taxon>Myxozoa</taxon>
        <taxon>Myxosporea</taxon>
        <taxon>Bivalvulida</taxon>
        <taxon>Platysporina</taxon>
        <taxon>Myxobolidae</taxon>
        <taxon>Thelohanellus</taxon>
    </lineage>
</organism>
<evidence type="ECO:0000313" key="2">
    <source>
        <dbReference type="Proteomes" id="UP000031668"/>
    </source>
</evidence>
<sequence length="164" mass="19757">MSINTPPVNPIDNPNVDESLNTGNPIFPRGRFSFQKISNKRRQQYYKKIIGNGKNQQRKSWWTYPFPSQRGDKNLLRELVEENCRLSFKANISERFYTIRYYMIRNNNKQLGWINALERNDPYTISIRNDFAHSFVRLEEDYSHEQIYFVYETRFNVSMRIKKG</sequence>
<comment type="caution">
    <text evidence="1">The sequence shown here is derived from an EMBL/GenBank/DDBJ whole genome shotgun (WGS) entry which is preliminary data.</text>
</comment>
<dbReference type="AlphaFoldDB" id="A0A0C2MPF5"/>
<dbReference type="OrthoDB" id="4843387at2759"/>
<protein>
    <submittedName>
        <fullName evidence="1">Uncharacterized protein</fullName>
    </submittedName>
</protein>
<proteinExistence type="predicted"/>
<accession>A0A0C2MPF5</accession>